<keyword evidence="2 9" id="KW-0812">Transmembrane</keyword>
<dbReference type="CTD" id="4345"/>
<dbReference type="GO" id="GO:0030424">
    <property type="term" value="C:axon"/>
    <property type="evidence" value="ECO:0007669"/>
    <property type="project" value="TreeGrafter"/>
</dbReference>
<dbReference type="GO" id="GO:0034113">
    <property type="term" value="P:heterotypic cell-cell adhesion"/>
    <property type="evidence" value="ECO:0007669"/>
    <property type="project" value="TreeGrafter"/>
</dbReference>
<dbReference type="GeneID" id="129326271"/>
<evidence type="ECO:0000256" key="9">
    <source>
        <dbReference type="SAM" id="Phobius"/>
    </source>
</evidence>
<keyword evidence="8" id="KW-0393">Immunoglobulin domain</keyword>
<evidence type="ECO:0000256" key="1">
    <source>
        <dbReference type="ARBA" id="ARBA00004167"/>
    </source>
</evidence>
<dbReference type="SMART" id="SM00409">
    <property type="entry name" value="IG"/>
    <property type="match status" value="2"/>
</dbReference>
<dbReference type="InterPro" id="IPR003598">
    <property type="entry name" value="Ig_sub2"/>
</dbReference>
<dbReference type="InterPro" id="IPR013162">
    <property type="entry name" value="CD80_C2-set"/>
</dbReference>
<dbReference type="GO" id="GO:0009986">
    <property type="term" value="C:cell surface"/>
    <property type="evidence" value="ECO:0007669"/>
    <property type="project" value="TreeGrafter"/>
</dbReference>
<feature type="domain" description="Ig-like" evidence="11">
    <location>
        <begin position="314"/>
        <end position="392"/>
    </location>
</feature>
<dbReference type="SMART" id="SM00406">
    <property type="entry name" value="IGv"/>
    <property type="match status" value="2"/>
</dbReference>
<reference evidence="13" key="1">
    <citation type="submission" date="2025-08" db="UniProtKB">
        <authorList>
            <consortium name="RefSeq"/>
        </authorList>
    </citation>
    <scope>IDENTIFICATION</scope>
    <source>
        <tissue evidence="13">Blood</tissue>
    </source>
</reference>
<dbReference type="InterPro" id="IPR007110">
    <property type="entry name" value="Ig-like_dom"/>
</dbReference>
<keyword evidence="12" id="KW-1185">Reference proteome</keyword>
<keyword evidence="7" id="KW-0325">Glycoprotein</keyword>
<dbReference type="Pfam" id="PF07686">
    <property type="entry name" value="V-set"/>
    <property type="match status" value="2"/>
</dbReference>
<accession>A0AA97KUH0</accession>
<dbReference type="SMART" id="SM00408">
    <property type="entry name" value="IGc2"/>
    <property type="match status" value="2"/>
</dbReference>
<evidence type="ECO:0000256" key="6">
    <source>
        <dbReference type="ARBA" id="ARBA00023157"/>
    </source>
</evidence>
<feature type="signal peptide" evidence="10">
    <location>
        <begin position="1"/>
        <end position="16"/>
    </location>
</feature>
<dbReference type="RefSeq" id="XP_054830403.1">
    <property type="nucleotide sequence ID" value="XM_054974428.1"/>
</dbReference>
<dbReference type="Proteomes" id="UP001190640">
    <property type="component" value="Chromosome 3"/>
</dbReference>
<dbReference type="Pfam" id="PF08205">
    <property type="entry name" value="C2-set_2"/>
    <property type="match status" value="2"/>
</dbReference>
<feature type="domain" description="Ig-like" evidence="11">
    <location>
        <begin position="31"/>
        <end position="108"/>
    </location>
</feature>
<dbReference type="AlphaFoldDB" id="A0AA97KUH0"/>
<dbReference type="SUPFAM" id="SSF48726">
    <property type="entry name" value="Immunoglobulin"/>
    <property type="match status" value="4"/>
</dbReference>
<evidence type="ECO:0000256" key="2">
    <source>
        <dbReference type="ARBA" id="ARBA00022692"/>
    </source>
</evidence>
<dbReference type="InterPro" id="IPR047164">
    <property type="entry name" value="OX2G-like"/>
</dbReference>
<evidence type="ECO:0000256" key="8">
    <source>
        <dbReference type="ARBA" id="ARBA00023319"/>
    </source>
</evidence>
<keyword evidence="5 9" id="KW-0472">Membrane</keyword>
<keyword evidence="3 10" id="KW-0732">Signal</keyword>
<feature type="domain" description="Ig-like" evidence="11">
    <location>
        <begin position="132"/>
        <end position="223"/>
    </location>
</feature>
<dbReference type="InterPro" id="IPR003599">
    <property type="entry name" value="Ig_sub"/>
</dbReference>
<dbReference type="InterPro" id="IPR036179">
    <property type="entry name" value="Ig-like_dom_sf"/>
</dbReference>
<dbReference type="Gene3D" id="2.60.40.10">
    <property type="entry name" value="Immunoglobulins"/>
    <property type="match status" value="4"/>
</dbReference>
<name>A0AA97KUH0_EUBMA</name>
<dbReference type="PANTHER" id="PTHR46841">
    <property type="entry name" value="OX-2 MEMBRANE GLYCOPROTEIN"/>
    <property type="match status" value="1"/>
</dbReference>
<evidence type="ECO:0000256" key="10">
    <source>
        <dbReference type="SAM" id="SignalP"/>
    </source>
</evidence>
<dbReference type="InterPro" id="IPR013783">
    <property type="entry name" value="Ig-like_fold"/>
</dbReference>
<feature type="transmembrane region" description="Helical" evidence="9">
    <location>
        <begin position="514"/>
        <end position="533"/>
    </location>
</feature>
<dbReference type="GO" id="GO:0150079">
    <property type="term" value="P:negative regulation of neuroinflammatory response"/>
    <property type="evidence" value="ECO:0007669"/>
    <property type="project" value="TreeGrafter"/>
</dbReference>
<dbReference type="PANTHER" id="PTHR46841:SF7">
    <property type="entry name" value="IG-LIKE DOMAIN-CONTAINING PROTEIN"/>
    <property type="match status" value="1"/>
</dbReference>
<comment type="subcellular location">
    <subcellularLocation>
        <location evidence="1">Membrane</location>
        <topology evidence="1">Single-pass membrane protein</topology>
    </subcellularLocation>
</comment>
<dbReference type="KEGG" id="emc:129326271"/>
<dbReference type="GO" id="GO:0043025">
    <property type="term" value="C:neuronal cell body"/>
    <property type="evidence" value="ECO:0007669"/>
    <property type="project" value="TreeGrafter"/>
</dbReference>
<proteinExistence type="predicted"/>
<evidence type="ECO:0000313" key="13">
    <source>
        <dbReference type="RefSeq" id="XP_054830403.1"/>
    </source>
</evidence>
<feature type="transmembrane region" description="Helical" evidence="9">
    <location>
        <begin position="241"/>
        <end position="262"/>
    </location>
</feature>
<feature type="transmembrane region" description="Helical" evidence="9">
    <location>
        <begin position="274"/>
        <end position="296"/>
    </location>
</feature>
<keyword evidence="6" id="KW-1015">Disulfide bond</keyword>
<evidence type="ECO:0000256" key="3">
    <source>
        <dbReference type="ARBA" id="ARBA00022729"/>
    </source>
</evidence>
<dbReference type="PROSITE" id="PS50835">
    <property type="entry name" value="IG_LIKE"/>
    <property type="match status" value="3"/>
</dbReference>
<sequence length="543" mass="60724">MFTPLFICGIWTVVTGASQVIHKTVQTAIAGENVTLYCQLAEGYDVVQVTWQKDHGKDKTNIATYSTTHGSKVLGKYQNHVHISQSGLSISTITFHAVTLKDEGCYNCIFNTFPLGSMPGRTCLKVYALVEPKLDVEHVNSPDGTGNEMLKISCSATGKPAPVITWKVPEHIRIKPVQFVIYHPNQTVTVVSNFTYMSSKDIRENSINCVILHPSLNTTHELTLPENGVEQAKRKVPRIPLIVSFCILVVMFILGLLTFSIYNCRSKKQDLLRMVKKGLCSMWTFQGLTMAIISIIHCRVQGAIMTEDKEVELGGNVTLRCILIESLEILQVSWRKQINESSINIAALSNNNTNVYIAEEYKSRLTFTHLALNDTAITIWNVSNSDRSCYECIFIIFPSGPISKKSCIHIYDFHAFLHHHITDGLLNATCTATGFPSPTITWHGPAGEKNEWKDKKNEWKVENPNGTVSIISNILINTLSNYGQELICKVTYGGQEMVYQVPGTEKGHWNTVPVLLTILALIFVVLIIAVVCWKQHRKKHSGF</sequence>
<organism evidence="12 13">
    <name type="scientific">Eublepharis macularius</name>
    <name type="common">Leopard gecko</name>
    <name type="synonym">Cyrtodactylus macularius</name>
    <dbReference type="NCBI Taxonomy" id="481883"/>
    <lineage>
        <taxon>Eukaryota</taxon>
        <taxon>Metazoa</taxon>
        <taxon>Chordata</taxon>
        <taxon>Craniata</taxon>
        <taxon>Vertebrata</taxon>
        <taxon>Euteleostomi</taxon>
        <taxon>Lepidosauria</taxon>
        <taxon>Squamata</taxon>
        <taxon>Bifurcata</taxon>
        <taxon>Gekkota</taxon>
        <taxon>Eublepharidae</taxon>
        <taxon>Eublepharinae</taxon>
        <taxon>Eublepharis</taxon>
    </lineage>
</organism>
<evidence type="ECO:0000256" key="5">
    <source>
        <dbReference type="ARBA" id="ARBA00023136"/>
    </source>
</evidence>
<evidence type="ECO:0000256" key="4">
    <source>
        <dbReference type="ARBA" id="ARBA00022989"/>
    </source>
</evidence>
<evidence type="ECO:0000256" key="7">
    <source>
        <dbReference type="ARBA" id="ARBA00023180"/>
    </source>
</evidence>
<protein>
    <submittedName>
        <fullName evidence="13">OX-2 membrane glycoprotein</fullName>
    </submittedName>
</protein>
<feature type="chain" id="PRO_5041714892" evidence="10">
    <location>
        <begin position="17"/>
        <end position="543"/>
    </location>
</feature>
<keyword evidence="4 9" id="KW-1133">Transmembrane helix</keyword>
<dbReference type="GO" id="GO:0098632">
    <property type="term" value="F:cell-cell adhesion mediator activity"/>
    <property type="evidence" value="ECO:0007669"/>
    <property type="project" value="InterPro"/>
</dbReference>
<gene>
    <name evidence="13" type="primary">CD200</name>
</gene>
<dbReference type="GO" id="GO:0016020">
    <property type="term" value="C:membrane"/>
    <property type="evidence" value="ECO:0007669"/>
    <property type="project" value="UniProtKB-SubCell"/>
</dbReference>
<evidence type="ECO:0000313" key="12">
    <source>
        <dbReference type="Proteomes" id="UP001190640"/>
    </source>
</evidence>
<dbReference type="InterPro" id="IPR013106">
    <property type="entry name" value="Ig_V-set"/>
</dbReference>
<evidence type="ECO:0000259" key="11">
    <source>
        <dbReference type="PROSITE" id="PS50835"/>
    </source>
</evidence>